<proteinExistence type="inferred from homology"/>
<accession>A0AAW4MRD8</accession>
<evidence type="ECO:0000256" key="2">
    <source>
        <dbReference type="ARBA" id="ARBA00022840"/>
    </source>
</evidence>
<evidence type="ECO:0000256" key="1">
    <source>
        <dbReference type="ARBA" id="ARBA00022741"/>
    </source>
</evidence>
<feature type="binding site" evidence="5">
    <location>
        <position position="219"/>
    </location>
    <ligand>
        <name>ATP</name>
        <dbReference type="ChEBI" id="CHEBI:30616"/>
    </ligand>
</feature>
<evidence type="ECO:0000313" key="9">
    <source>
        <dbReference type="Proteomes" id="UP001196408"/>
    </source>
</evidence>
<feature type="binding site" evidence="5">
    <location>
        <position position="342"/>
    </location>
    <ligand>
        <name>ATP</name>
        <dbReference type="ChEBI" id="CHEBI:30616"/>
    </ligand>
</feature>
<keyword evidence="5" id="KW-0210">Decarboxylase</keyword>
<feature type="binding site" evidence="5">
    <location>
        <position position="277"/>
    </location>
    <ligand>
        <name>Mn(2+)</name>
        <dbReference type="ChEBI" id="CHEBI:29035"/>
    </ligand>
</feature>
<feature type="binding site" evidence="5">
    <location>
        <position position="219"/>
    </location>
    <ligand>
        <name>substrate</name>
    </ligand>
</feature>
<evidence type="ECO:0000313" key="7">
    <source>
        <dbReference type="EMBL" id="MBV3381660.1"/>
    </source>
</evidence>
<dbReference type="PANTHER" id="PTHR30031">
    <property type="entry name" value="PHOSPHOENOLPYRUVATE CARBOXYKINASE ATP"/>
    <property type="match status" value="1"/>
</dbReference>
<dbReference type="EMBL" id="JAHOEF010000001">
    <property type="protein sequence ID" value="MBV3381660.1"/>
    <property type="molecule type" value="Genomic_DNA"/>
</dbReference>
<evidence type="ECO:0000313" key="8">
    <source>
        <dbReference type="EMBL" id="MBV3391704.1"/>
    </source>
</evidence>
<feature type="binding site" evidence="5">
    <location>
        <position position="77"/>
    </location>
    <ligand>
        <name>substrate</name>
    </ligand>
</feature>
<feature type="binding site" evidence="5">
    <location>
        <position position="342"/>
    </location>
    <ligand>
        <name>substrate</name>
    </ligand>
</feature>
<dbReference type="GO" id="GO:0004612">
    <property type="term" value="F:phosphoenolpyruvate carboxykinase (ATP) activity"/>
    <property type="evidence" value="ECO:0007669"/>
    <property type="project" value="UniProtKB-UniRule"/>
</dbReference>
<comment type="pathway">
    <text evidence="5">Carbohydrate biosynthesis; gluconeogenesis.</text>
</comment>
<dbReference type="PROSITE" id="PS00532">
    <property type="entry name" value="PEPCK_ATP"/>
    <property type="match status" value="1"/>
</dbReference>
<keyword evidence="5" id="KW-0963">Cytoplasm</keyword>
<dbReference type="Proteomes" id="UP001196408">
    <property type="component" value="Unassembled WGS sequence"/>
</dbReference>
<dbReference type="Proteomes" id="UP001197492">
    <property type="component" value="Unassembled WGS sequence"/>
</dbReference>
<protein>
    <recommendedName>
        <fullName evidence="5 6">Phosphoenolpyruvate carboxykinase (ATP)</fullName>
        <shortName evidence="5">PCK</shortName>
        <shortName evidence="5">PEP carboxykinase</shortName>
        <shortName evidence="5">PEPCK</shortName>
        <ecNumber evidence="5 6">4.1.1.49</ecNumber>
    </recommendedName>
</protein>
<dbReference type="NCBIfam" id="TIGR00224">
    <property type="entry name" value="pckA"/>
    <property type="match status" value="1"/>
</dbReference>
<comment type="similarity">
    <text evidence="5">Belongs to the phosphoenolpyruvate carboxykinase (ATP) family.</text>
</comment>
<feature type="binding site" evidence="5">
    <location>
        <position position="213"/>
    </location>
    <ligand>
        <name>substrate</name>
    </ligand>
</feature>
<dbReference type="GO" id="GO:0006094">
    <property type="term" value="P:gluconeogenesis"/>
    <property type="evidence" value="ECO:0007669"/>
    <property type="project" value="UniProtKB-UniRule"/>
</dbReference>
<comment type="caution">
    <text evidence="5">Lacks conserved residue(s) required for the propagation of feature annotation.</text>
</comment>
<dbReference type="PANTHER" id="PTHR30031:SF0">
    <property type="entry name" value="PHOSPHOENOLPYRUVATE CARBOXYKINASE (ATP)"/>
    <property type="match status" value="1"/>
</dbReference>
<feature type="binding site" evidence="5">
    <location>
        <position position="219"/>
    </location>
    <ligand>
        <name>Mn(2+)</name>
        <dbReference type="ChEBI" id="CHEBI:29035"/>
    </ligand>
</feature>
<dbReference type="InterPro" id="IPR001272">
    <property type="entry name" value="PEP_carboxykinase_ATP"/>
</dbReference>
<evidence type="ECO:0000256" key="6">
    <source>
        <dbReference type="NCBIfam" id="TIGR00224"/>
    </source>
</evidence>
<name>A0AAW4MRD8_9FIRM</name>
<comment type="function">
    <text evidence="5">Involved in the gluconeogenesis. Catalyzes the conversion of oxaloacetate (OAA) to phosphoenolpyruvate (PEP) through direct phosphoryl transfer between the nucleoside triphosphate and OAA.</text>
</comment>
<sequence length="553" mass="61952">MEYVKVLILCYNVLYRQNERGYFMEKTLEYAGIKNYTGKAHYNLCPAKLVEYALKRKEGLLTDQGALVVKTGKYTGRSPHDKFIVDTPEVHEQIAWGDVNVAMSVEHYNALKEKVLEYMSDKELFVFKGFAGADKKYRRKFTVINELACQNLFIHQLLIRPTKEELDNFGLTDYTILVAPGFHCVSEVDHTNSEAAIIINFTEHTVIIVGSQYSGEIKKSVFTIMNYCMPLQENILPMHCSANMDPDTGETAIFFGLSGTGKTTLSTDPNRMLIGDDEHGWSEEGIFNFEGGCYAKTINLSPTGEPDIYRAIRFGSELENVVVDAKTRQPDYDDGTLTENTRVGYPIEYIQNAQIPGVGGVPKVVIFLTADAFGVLPPISRLDHDAAMYQFVTGFTSKVAGTERGISEPQPTFSTLFGEPFMPLDPGIYAQLLGSRLEAYGTKVYLVNTGWNGGPYGIGSRMKLSYTRAMVTAAVNGSLDNVIYYYDSRFNLHVPQSCPGVPEYVLNPKDTWANKEAYEDMANELAMMFEANFNTKYPHMPENIRKAGPHPKK</sequence>
<evidence type="ECO:0000256" key="5">
    <source>
        <dbReference type="HAMAP-Rule" id="MF_00453"/>
    </source>
</evidence>
<keyword evidence="10" id="KW-1185">Reference proteome</keyword>
<keyword evidence="2 5" id="KW-0067">ATP-binding</keyword>
<evidence type="ECO:0000313" key="10">
    <source>
        <dbReference type="Proteomes" id="UP001197492"/>
    </source>
</evidence>
<comment type="subcellular location">
    <subcellularLocation>
        <location evidence="5">Cytoplasm</location>
    </subcellularLocation>
</comment>
<evidence type="ECO:0000256" key="3">
    <source>
        <dbReference type="ARBA" id="ARBA00023239"/>
    </source>
</evidence>
<dbReference type="FunFam" id="2.170.8.10:FF:000001">
    <property type="entry name" value="Phosphoenolpyruvate carboxykinase (ATP)"/>
    <property type="match status" value="1"/>
</dbReference>
<reference evidence="7 10" key="1">
    <citation type="submission" date="2021-06" db="EMBL/GenBank/DDBJ databases">
        <title>Collection of gut derived symbiotic bacterial strains cultured from healthy donors.</title>
        <authorList>
            <person name="Lin H."/>
            <person name="Littmann E."/>
            <person name="Pamer E.G."/>
        </authorList>
    </citation>
    <scope>NUCLEOTIDE SEQUENCE</scope>
    <source>
        <strain evidence="8 10">MSK.21.70</strain>
        <strain evidence="7">MSK.21.82</strain>
    </source>
</reference>
<dbReference type="EMBL" id="JAHOEL010000001">
    <property type="protein sequence ID" value="MBV3391704.1"/>
    <property type="molecule type" value="Genomic_DNA"/>
</dbReference>
<dbReference type="Pfam" id="PF01293">
    <property type="entry name" value="PEPCK_ATP"/>
    <property type="match status" value="1"/>
</dbReference>
<keyword evidence="5" id="KW-0479">Metal-binding</keyword>
<feature type="binding site" evidence="5">
    <location>
        <position position="239"/>
    </location>
    <ligand>
        <name>ATP</name>
        <dbReference type="ChEBI" id="CHEBI:30616"/>
    </ligand>
</feature>
<evidence type="ECO:0000256" key="4">
    <source>
        <dbReference type="ARBA" id="ARBA00047371"/>
    </source>
</evidence>
<feature type="binding site" evidence="5">
    <location>
        <begin position="256"/>
        <end position="264"/>
    </location>
    <ligand>
        <name>ATP</name>
        <dbReference type="ChEBI" id="CHEBI:30616"/>
    </ligand>
</feature>
<dbReference type="NCBIfam" id="NF006821">
    <property type="entry name" value="PRK09344.1-3"/>
    <property type="match status" value="1"/>
</dbReference>
<dbReference type="HAMAP" id="MF_00453">
    <property type="entry name" value="PEPCK_ATP"/>
    <property type="match status" value="1"/>
</dbReference>
<comment type="cofactor">
    <cofactor evidence="5">
        <name>Mn(2+)</name>
        <dbReference type="ChEBI" id="CHEBI:29035"/>
    </cofactor>
    <text evidence="5">Binds 1 Mn(2+) ion per subunit.</text>
</comment>
<keyword evidence="5" id="KW-0464">Manganese</keyword>
<dbReference type="InterPro" id="IPR015994">
    <property type="entry name" value="PEPCK_ATP_CS"/>
</dbReference>
<gene>
    <name evidence="5 7" type="primary">pckA</name>
    <name evidence="7" type="ORF">KSV97_00135</name>
    <name evidence="8" type="ORF">KSW06_00215</name>
</gene>
<feature type="binding site" evidence="5">
    <location>
        <position position="467"/>
    </location>
    <ligand>
        <name>ATP</name>
        <dbReference type="ChEBI" id="CHEBI:30616"/>
    </ligand>
</feature>
<dbReference type="AlphaFoldDB" id="A0AAW4MRD8"/>
<comment type="caution">
    <text evidence="7">The sequence shown here is derived from an EMBL/GenBank/DDBJ whole genome shotgun (WGS) entry which is preliminary data.</text>
</comment>
<keyword evidence="5" id="KW-0312">Gluconeogenesis</keyword>
<feature type="binding site" evidence="5">
    <location>
        <position position="305"/>
    </location>
    <ligand>
        <name>ATP</name>
        <dbReference type="ChEBI" id="CHEBI:30616"/>
    </ligand>
</feature>
<dbReference type="GO" id="GO:0046872">
    <property type="term" value="F:metal ion binding"/>
    <property type="evidence" value="ECO:0007669"/>
    <property type="project" value="UniProtKB-KW"/>
</dbReference>
<dbReference type="CDD" id="cd00484">
    <property type="entry name" value="PEPCK_ATP"/>
    <property type="match status" value="1"/>
</dbReference>
<feature type="binding site" evidence="5">
    <location>
        <position position="239"/>
    </location>
    <ligand>
        <name>Mn(2+)</name>
        <dbReference type="ChEBI" id="CHEBI:29035"/>
    </ligand>
</feature>
<comment type="catalytic activity">
    <reaction evidence="4 5">
        <text>oxaloacetate + ATP = phosphoenolpyruvate + ADP + CO2</text>
        <dbReference type="Rhea" id="RHEA:18617"/>
        <dbReference type="ChEBI" id="CHEBI:16452"/>
        <dbReference type="ChEBI" id="CHEBI:16526"/>
        <dbReference type="ChEBI" id="CHEBI:30616"/>
        <dbReference type="ChEBI" id="CHEBI:58702"/>
        <dbReference type="ChEBI" id="CHEBI:456216"/>
        <dbReference type="EC" id="4.1.1.49"/>
    </reaction>
</comment>
<keyword evidence="3 5" id="KW-0456">Lyase</keyword>
<dbReference type="EC" id="4.1.1.49" evidence="5 6"/>
<dbReference type="NCBIfam" id="NF006820">
    <property type="entry name" value="PRK09344.1-2"/>
    <property type="match status" value="1"/>
</dbReference>
<dbReference type="GO" id="GO:0005524">
    <property type="term" value="F:ATP binding"/>
    <property type="evidence" value="ECO:0007669"/>
    <property type="project" value="UniProtKB-UniRule"/>
</dbReference>
<organism evidence="7 9">
    <name type="scientific">Catenibacterium mitsuokai</name>
    <dbReference type="NCBI Taxonomy" id="100886"/>
    <lineage>
        <taxon>Bacteria</taxon>
        <taxon>Bacillati</taxon>
        <taxon>Bacillota</taxon>
        <taxon>Erysipelotrichia</taxon>
        <taxon>Erysipelotrichales</taxon>
        <taxon>Coprobacillaceae</taxon>
        <taxon>Catenibacterium</taxon>
    </lineage>
</organism>
<dbReference type="PIRSF" id="PIRSF006294">
    <property type="entry name" value="PEP_crbxkin"/>
    <property type="match status" value="1"/>
</dbReference>
<keyword evidence="1 5" id="KW-0547">Nucleotide-binding</keyword>
<dbReference type="GO" id="GO:0005829">
    <property type="term" value="C:cytosol"/>
    <property type="evidence" value="ECO:0007669"/>
    <property type="project" value="TreeGrafter"/>
</dbReference>